<evidence type="ECO:0000256" key="4">
    <source>
        <dbReference type="ARBA" id="ARBA00023125"/>
    </source>
</evidence>
<name>A0A4R7T6R4_9ACTN</name>
<keyword evidence="9" id="KW-1185">Reference proteome</keyword>
<dbReference type="Pfam" id="PF04542">
    <property type="entry name" value="Sigma70_r2"/>
    <property type="match status" value="1"/>
</dbReference>
<keyword evidence="5" id="KW-0804">Transcription</keyword>
<dbReference type="InterPro" id="IPR039425">
    <property type="entry name" value="RNA_pol_sigma-70-like"/>
</dbReference>
<dbReference type="SUPFAM" id="SSF88946">
    <property type="entry name" value="Sigma2 domain of RNA polymerase sigma factors"/>
    <property type="match status" value="1"/>
</dbReference>
<dbReference type="GO" id="GO:0016987">
    <property type="term" value="F:sigma factor activity"/>
    <property type="evidence" value="ECO:0007669"/>
    <property type="project" value="UniProtKB-KW"/>
</dbReference>
<dbReference type="PANTHER" id="PTHR43133">
    <property type="entry name" value="RNA POLYMERASE ECF-TYPE SIGMA FACTO"/>
    <property type="match status" value="1"/>
</dbReference>
<dbReference type="CDD" id="cd06171">
    <property type="entry name" value="Sigma70_r4"/>
    <property type="match status" value="1"/>
</dbReference>
<dbReference type="InterPro" id="IPR013325">
    <property type="entry name" value="RNA_pol_sigma_r2"/>
</dbReference>
<keyword evidence="4" id="KW-0238">DNA-binding</keyword>
<evidence type="ECO:0000256" key="5">
    <source>
        <dbReference type="ARBA" id="ARBA00023163"/>
    </source>
</evidence>
<evidence type="ECO:0000256" key="2">
    <source>
        <dbReference type="ARBA" id="ARBA00023015"/>
    </source>
</evidence>
<accession>A0A4R7T6R4</accession>
<dbReference type="InterPro" id="IPR007627">
    <property type="entry name" value="RNA_pol_sigma70_r2"/>
</dbReference>
<evidence type="ECO:0000259" key="6">
    <source>
        <dbReference type="Pfam" id="PF04542"/>
    </source>
</evidence>
<evidence type="ECO:0000256" key="3">
    <source>
        <dbReference type="ARBA" id="ARBA00023082"/>
    </source>
</evidence>
<sequence length="183" mass="19812">MEPDGGAARVRGVRHIDGDPAAEVAALYARTWPRLIGVLVSIGGSRADAEEVAQDAYVKLLGRWDRIRRYDDPEAWVRAVAVRTLVSRLRRQQVAARASAKLLGRTGVVREPDGDALDVSAALARISPAQRAVVVLHHVMDLPIEQVADELGLPPGTVKSRLARARQALAPLLAVQEEVPHHA</sequence>
<organism evidence="8 9">
    <name type="scientific">Kribbella voronezhensis</name>
    <dbReference type="NCBI Taxonomy" id="2512212"/>
    <lineage>
        <taxon>Bacteria</taxon>
        <taxon>Bacillati</taxon>
        <taxon>Actinomycetota</taxon>
        <taxon>Actinomycetes</taxon>
        <taxon>Propionibacteriales</taxon>
        <taxon>Kribbellaceae</taxon>
        <taxon>Kribbella</taxon>
    </lineage>
</organism>
<dbReference type="Pfam" id="PF08281">
    <property type="entry name" value="Sigma70_r4_2"/>
    <property type="match status" value="1"/>
</dbReference>
<protein>
    <submittedName>
        <fullName evidence="8">RNA polymerase sigma-70 factor (ECF subfamily)</fullName>
    </submittedName>
</protein>
<dbReference type="Proteomes" id="UP000295151">
    <property type="component" value="Unassembled WGS sequence"/>
</dbReference>
<dbReference type="Gene3D" id="1.10.1740.10">
    <property type="match status" value="1"/>
</dbReference>
<dbReference type="InterPro" id="IPR036388">
    <property type="entry name" value="WH-like_DNA-bd_sf"/>
</dbReference>
<dbReference type="SUPFAM" id="SSF88659">
    <property type="entry name" value="Sigma3 and sigma4 domains of RNA polymerase sigma factors"/>
    <property type="match status" value="1"/>
</dbReference>
<dbReference type="InterPro" id="IPR013324">
    <property type="entry name" value="RNA_pol_sigma_r3/r4-like"/>
</dbReference>
<evidence type="ECO:0000259" key="7">
    <source>
        <dbReference type="Pfam" id="PF08281"/>
    </source>
</evidence>
<feature type="domain" description="RNA polymerase sigma-70 region 2" evidence="6">
    <location>
        <begin position="27"/>
        <end position="93"/>
    </location>
</feature>
<dbReference type="Gene3D" id="1.10.10.10">
    <property type="entry name" value="Winged helix-like DNA-binding domain superfamily/Winged helix DNA-binding domain"/>
    <property type="match status" value="1"/>
</dbReference>
<comment type="similarity">
    <text evidence="1">Belongs to the sigma-70 factor family. ECF subfamily.</text>
</comment>
<feature type="domain" description="RNA polymerase sigma factor 70 region 4 type 2" evidence="7">
    <location>
        <begin position="119"/>
        <end position="169"/>
    </location>
</feature>
<dbReference type="InterPro" id="IPR014284">
    <property type="entry name" value="RNA_pol_sigma-70_dom"/>
</dbReference>
<dbReference type="GO" id="GO:0003677">
    <property type="term" value="F:DNA binding"/>
    <property type="evidence" value="ECO:0007669"/>
    <property type="project" value="UniProtKB-KW"/>
</dbReference>
<dbReference type="InterPro" id="IPR013249">
    <property type="entry name" value="RNA_pol_sigma70_r4_t2"/>
</dbReference>
<evidence type="ECO:0000313" key="9">
    <source>
        <dbReference type="Proteomes" id="UP000295151"/>
    </source>
</evidence>
<gene>
    <name evidence="8" type="ORF">EV138_0304</name>
</gene>
<dbReference type="NCBIfam" id="TIGR02937">
    <property type="entry name" value="sigma70-ECF"/>
    <property type="match status" value="1"/>
</dbReference>
<keyword evidence="2" id="KW-0805">Transcription regulation</keyword>
<evidence type="ECO:0000256" key="1">
    <source>
        <dbReference type="ARBA" id="ARBA00010641"/>
    </source>
</evidence>
<evidence type="ECO:0000313" key="8">
    <source>
        <dbReference type="EMBL" id="TDU86788.1"/>
    </source>
</evidence>
<dbReference type="EMBL" id="SOCE01000001">
    <property type="protein sequence ID" value="TDU86788.1"/>
    <property type="molecule type" value="Genomic_DNA"/>
</dbReference>
<dbReference type="PANTHER" id="PTHR43133:SF50">
    <property type="entry name" value="ECF RNA POLYMERASE SIGMA FACTOR SIGM"/>
    <property type="match status" value="1"/>
</dbReference>
<keyword evidence="3" id="KW-0731">Sigma factor</keyword>
<comment type="caution">
    <text evidence="8">The sequence shown here is derived from an EMBL/GenBank/DDBJ whole genome shotgun (WGS) entry which is preliminary data.</text>
</comment>
<proteinExistence type="inferred from homology"/>
<reference evidence="8 9" key="1">
    <citation type="submission" date="2019-03" db="EMBL/GenBank/DDBJ databases">
        <title>Genomic Encyclopedia of Type Strains, Phase III (KMG-III): the genomes of soil and plant-associated and newly described type strains.</title>
        <authorList>
            <person name="Whitman W."/>
        </authorList>
    </citation>
    <scope>NUCLEOTIDE SEQUENCE [LARGE SCALE GENOMIC DNA]</scope>
    <source>
        <strain evidence="8 9">VKM Ac-2575</strain>
    </source>
</reference>
<dbReference type="GO" id="GO:0006352">
    <property type="term" value="P:DNA-templated transcription initiation"/>
    <property type="evidence" value="ECO:0007669"/>
    <property type="project" value="InterPro"/>
</dbReference>
<dbReference type="AlphaFoldDB" id="A0A4R7T6R4"/>
<dbReference type="OrthoDB" id="3777963at2"/>